<sequence>MTAATGSISSTNSVHTLQLGDQITSESNSSSSSSQTNKDMDEDTDHSLRQDYLSATLLQGHPHAAHKNHLQHSAAAHNSNPAALFNASSTSSSSSSVGSGAGPNGITSHNSAYSVESNSPTAHMMRHTTSAVTNLQIHSQDEQEKASWDKLDSIHSKTSTVATHTTMQHGDHSLDEMLNDSSSSFASFGGDESLHEDSSLSMSYSQDFLSEERAHFKQSVLEDDLPSSKRSLLDSVSSFKGTSLSIVEETTKSTATGRMKGALENKKLTAL</sequence>
<gene>
    <name evidence="2" type="ORF">PTTT1_LOCUS17381</name>
</gene>
<evidence type="ECO:0000256" key="1">
    <source>
        <dbReference type="SAM" id="MobiDB-lite"/>
    </source>
</evidence>
<feature type="region of interest" description="Disordered" evidence="1">
    <location>
        <begin position="83"/>
        <end position="119"/>
    </location>
</feature>
<feature type="region of interest" description="Disordered" evidence="1">
    <location>
        <begin position="1"/>
        <end position="46"/>
    </location>
</feature>
<reference evidence="2" key="1">
    <citation type="submission" date="2022-02" db="EMBL/GenBank/DDBJ databases">
        <authorList>
            <person name="Giguere J D."/>
        </authorList>
    </citation>
    <scope>NUCLEOTIDE SEQUENCE</scope>
    <source>
        <strain evidence="2">CCAP 1055/1</strain>
    </source>
</reference>
<feature type="compositionally biased region" description="Low complexity" evidence="1">
    <location>
        <begin position="83"/>
        <end position="98"/>
    </location>
</feature>
<dbReference type="EMBL" id="OU594956">
    <property type="protein sequence ID" value="CAG9281727.1"/>
    <property type="molecule type" value="Genomic_DNA"/>
</dbReference>
<proteinExistence type="predicted"/>
<feature type="compositionally biased region" description="Polar residues" evidence="1">
    <location>
        <begin position="105"/>
        <end position="119"/>
    </location>
</feature>
<accession>A0A8J9S4G0</accession>
<dbReference type="Proteomes" id="UP000836788">
    <property type="component" value="Chromosome 15"/>
</dbReference>
<feature type="compositionally biased region" description="Low complexity" evidence="1">
    <location>
        <begin position="25"/>
        <end position="34"/>
    </location>
</feature>
<evidence type="ECO:0000313" key="2">
    <source>
        <dbReference type="EMBL" id="CAG9281727.1"/>
    </source>
</evidence>
<name>A0A8J9S4G0_PHATR</name>
<dbReference type="AlphaFoldDB" id="A0A8J9S4G0"/>
<protein>
    <submittedName>
        <fullName evidence="2">Uncharacterized protein</fullName>
    </submittedName>
</protein>
<organism evidence="2">
    <name type="scientific">Phaeodactylum tricornutum</name>
    <name type="common">Diatom</name>
    <dbReference type="NCBI Taxonomy" id="2850"/>
    <lineage>
        <taxon>Eukaryota</taxon>
        <taxon>Sar</taxon>
        <taxon>Stramenopiles</taxon>
        <taxon>Ochrophyta</taxon>
        <taxon>Bacillariophyta</taxon>
        <taxon>Bacillariophyceae</taxon>
        <taxon>Bacillariophycidae</taxon>
        <taxon>Naviculales</taxon>
        <taxon>Phaeodactylaceae</taxon>
        <taxon>Phaeodactylum</taxon>
    </lineage>
</organism>
<feature type="compositionally biased region" description="Polar residues" evidence="1">
    <location>
        <begin position="1"/>
        <end position="24"/>
    </location>
</feature>